<reference evidence="3" key="1">
    <citation type="submission" date="2023-03" db="EMBL/GenBank/DDBJ databases">
        <title>Massive genome expansion in bonnet fungi (Mycena s.s.) driven by repeated elements and novel gene families across ecological guilds.</title>
        <authorList>
            <consortium name="Lawrence Berkeley National Laboratory"/>
            <person name="Harder C.B."/>
            <person name="Miyauchi S."/>
            <person name="Viragh M."/>
            <person name="Kuo A."/>
            <person name="Thoen E."/>
            <person name="Andreopoulos B."/>
            <person name="Lu D."/>
            <person name="Skrede I."/>
            <person name="Drula E."/>
            <person name="Henrissat B."/>
            <person name="Morin E."/>
            <person name="Kohler A."/>
            <person name="Barry K."/>
            <person name="LaButti K."/>
            <person name="Morin E."/>
            <person name="Salamov A."/>
            <person name="Lipzen A."/>
            <person name="Mereny Z."/>
            <person name="Hegedus B."/>
            <person name="Baldrian P."/>
            <person name="Stursova M."/>
            <person name="Weitz H."/>
            <person name="Taylor A."/>
            <person name="Grigoriev I.V."/>
            <person name="Nagy L.G."/>
            <person name="Martin F."/>
            <person name="Kauserud H."/>
        </authorList>
    </citation>
    <scope>NUCLEOTIDE SEQUENCE</scope>
    <source>
        <strain evidence="3">CBHHK200</strain>
    </source>
</reference>
<keyword evidence="1" id="KW-0597">Phosphoprotein</keyword>
<dbReference type="Gene3D" id="3.40.50.2300">
    <property type="match status" value="1"/>
</dbReference>
<accession>A0AAD6SAJ5</accession>
<dbReference type="PANTHER" id="PTHR43228">
    <property type="entry name" value="TWO-COMPONENT RESPONSE REGULATOR"/>
    <property type="match status" value="1"/>
</dbReference>
<proteinExistence type="predicted"/>
<evidence type="ECO:0000313" key="4">
    <source>
        <dbReference type="Proteomes" id="UP001218188"/>
    </source>
</evidence>
<gene>
    <name evidence="3" type="ORF">C8F04DRAFT_1135181</name>
</gene>
<organism evidence="3 4">
    <name type="scientific">Mycena alexandri</name>
    <dbReference type="NCBI Taxonomy" id="1745969"/>
    <lineage>
        <taxon>Eukaryota</taxon>
        <taxon>Fungi</taxon>
        <taxon>Dikarya</taxon>
        <taxon>Basidiomycota</taxon>
        <taxon>Agaricomycotina</taxon>
        <taxon>Agaricomycetes</taxon>
        <taxon>Agaricomycetidae</taxon>
        <taxon>Agaricales</taxon>
        <taxon>Marasmiineae</taxon>
        <taxon>Mycenaceae</taxon>
        <taxon>Mycena</taxon>
    </lineage>
</organism>
<dbReference type="InterPro" id="IPR001789">
    <property type="entry name" value="Sig_transdc_resp-reg_receiver"/>
</dbReference>
<dbReference type="InterPro" id="IPR011006">
    <property type="entry name" value="CheY-like_superfamily"/>
</dbReference>
<keyword evidence="4" id="KW-1185">Reference proteome</keyword>
<feature type="domain" description="Response regulatory" evidence="2">
    <location>
        <begin position="1"/>
        <end position="81"/>
    </location>
</feature>
<protein>
    <recommendedName>
        <fullName evidence="2">Response regulatory domain-containing protein</fullName>
    </recommendedName>
</protein>
<evidence type="ECO:0000259" key="2">
    <source>
        <dbReference type="PROSITE" id="PS50110"/>
    </source>
</evidence>
<evidence type="ECO:0000313" key="3">
    <source>
        <dbReference type="EMBL" id="KAJ7023156.1"/>
    </source>
</evidence>
<dbReference type="Proteomes" id="UP001218188">
    <property type="component" value="Unassembled WGS sequence"/>
</dbReference>
<dbReference type="SUPFAM" id="SSF52172">
    <property type="entry name" value="CheY-like"/>
    <property type="match status" value="1"/>
</dbReference>
<feature type="modified residue" description="4-aspartylphosphate" evidence="1">
    <location>
        <position position="16"/>
    </location>
</feature>
<comment type="caution">
    <text evidence="3">The sequence shown here is derived from an EMBL/GenBank/DDBJ whole genome shotgun (WGS) entry which is preliminary data.</text>
</comment>
<evidence type="ECO:0000256" key="1">
    <source>
        <dbReference type="PROSITE-ProRule" id="PRU00169"/>
    </source>
</evidence>
<dbReference type="AlphaFoldDB" id="A0AAD6SAJ5"/>
<dbReference type="GO" id="GO:0000160">
    <property type="term" value="P:phosphorelay signal transduction system"/>
    <property type="evidence" value="ECO:0007669"/>
    <property type="project" value="InterPro"/>
</dbReference>
<dbReference type="EMBL" id="JARJCM010000193">
    <property type="protein sequence ID" value="KAJ7023156.1"/>
    <property type="molecule type" value="Genomic_DNA"/>
</dbReference>
<dbReference type="PROSITE" id="PS50110">
    <property type="entry name" value="RESPONSE_REGULATORY"/>
    <property type="match status" value="1"/>
</dbReference>
<sequence>MVLGAVPHTYDLICLDNFMPVMTGEDAVKEIRAHARDDFVVGCPGNALTEDQESYREAGEDEVMVKPVMIHDFKRMIQLARQRRLERINAS</sequence>
<dbReference type="PANTHER" id="PTHR43228:SF1">
    <property type="entry name" value="TWO-COMPONENT RESPONSE REGULATOR ARR22"/>
    <property type="match status" value="1"/>
</dbReference>
<name>A0AAD6SAJ5_9AGAR</name>
<dbReference type="InterPro" id="IPR052048">
    <property type="entry name" value="ST_Response_Regulator"/>
</dbReference>